<sequence>MSELRRVEVNGKVHKPTLKERFKNFNQLFDDIHKTQSTGVVNDELTPRSSGSISPVMIPAIDHSRPGLATISPQEDKRRST</sequence>
<dbReference type="SUPFAM" id="SSF74788">
    <property type="entry name" value="Cullin repeat-like"/>
    <property type="match status" value="1"/>
</dbReference>
<comment type="caution">
    <text evidence="5">The sequence shown here is derived from an EMBL/GenBank/DDBJ whole genome shotgun (WGS) entry which is preliminary data.</text>
</comment>
<dbReference type="Pfam" id="PF03081">
    <property type="entry name" value="Exo70_C"/>
    <property type="match status" value="1"/>
</dbReference>
<dbReference type="AlphaFoldDB" id="A0AAD3XWS1"/>
<dbReference type="GO" id="GO:0006887">
    <property type="term" value="P:exocytosis"/>
    <property type="evidence" value="ECO:0007669"/>
    <property type="project" value="InterPro"/>
</dbReference>
<dbReference type="Gene3D" id="1.20.1280.170">
    <property type="entry name" value="Exocyst complex component Exo70"/>
    <property type="match status" value="1"/>
</dbReference>
<evidence type="ECO:0000256" key="2">
    <source>
        <dbReference type="ARBA" id="ARBA00022448"/>
    </source>
</evidence>
<gene>
    <name evidence="5" type="ORF">Nepgr_020951</name>
</gene>
<organism evidence="5 6">
    <name type="scientific">Nepenthes gracilis</name>
    <name type="common">Slender pitcher plant</name>
    <dbReference type="NCBI Taxonomy" id="150966"/>
    <lineage>
        <taxon>Eukaryota</taxon>
        <taxon>Viridiplantae</taxon>
        <taxon>Streptophyta</taxon>
        <taxon>Embryophyta</taxon>
        <taxon>Tracheophyta</taxon>
        <taxon>Spermatophyta</taxon>
        <taxon>Magnoliopsida</taxon>
        <taxon>eudicotyledons</taxon>
        <taxon>Gunneridae</taxon>
        <taxon>Pentapetalae</taxon>
        <taxon>Caryophyllales</taxon>
        <taxon>Nepenthaceae</taxon>
        <taxon>Nepenthes</taxon>
    </lineage>
</organism>
<dbReference type="InterPro" id="IPR016159">
    <property type="entry name" value="Cullin_repeat-like_dom_sf"/>
</dbReference>
<evidence type="ECO:0000313" key="6">
    <source>
        <dbReference type="Proteomes" id="UP001279734"/>
    </source>
</evidence>
<dbReference type="Proteomes" id="UP001279734">
    <property type="component" value="Unassembled WGS sequence"/>
</dbReference>
<evidence type="ECO:0000313" key="5">
    <source>
        <dbReference type="EMBL" id="GMH19110.1"/>
    </source>
</evidence>
<feature type="region of interest" description="Disordered" evidence="3">
    <location>
        <begin position="42"/>
        <end position="81"/>
    </location>
</feature>
<dbReference type="GO" id="GO:0000145">
    <property type="term" value="C:exocyst"/>
    <property type="evidence" value="ECO:0007669"/>
    <property type="project" value="InterPro"/>
</dbReference>
<proteinExistence type="inferred from homology"/>
<accession>A0AAD3XWS1</accession>
<keyword evidence="6" id="KW-1185">Reference proteome</keyword>
<dbReference type="InterPro" id="IPR046364">
    <property type="entry name" value="Exo70_C"/>
</dbReference>
<reference evidence="5" key="1">
    <citation type="submission" date="2023-05" db="EMBL/GenBank/DDBJ databases">
        <title>Nepenthes gracilis genome sequencing.</title>
        <authorList>
            <person name="Fukushima K."/>
        </authorList>
    </citation>
    <scope>NUCLEOTIDE SEQUENCE</scope>
    <source>
        <strain evidence="5">SING2019-196</strain>
    </source>
</reference>
<protein>
    <recommendedName>
        <fullName evidence="4">Exocyst complex subunit Exo70 C-terminal domain-containing protein</fullName>
    </recommendedName>
</protein>
<keyword evidence="2" id="KW-0813">Transport</keyword>
<dbReference type="GO" id="GO:0005546">
    <property type="term" value="F:phosphatidylinositol-4,5-bisphosphate binding"/>
    <property type="evidence" value="ECO:0007669"/>
    <property type="project" value="InterPro"/>
</dbReference>
<evidence type="ECO:0000256" key="3">
    <source>
        <dbReference type="SAM" id="MobiDB-lite"/>
    </source>
</evidence>
<dbReference type="EMBL" id="BSYO01000020">
    <property type="protein sequence ID" value="GMH19110.1"/>
    <property type="molecule type" value="Genomic_DNA"/>
</dbReference>
<name>A0AAD3XWS1_NEPGR</name>
<evidence type="ECO:0000256" key="1">
    <source>
        <dbReference type="ARBA" id="ARBA00006756"/>
    </source>
</evidence>
<evidence type="ECO:0000259" key="4">
    <source>
        <dbReference type="Pfam" id="PF03081"/>
    </source>
</evidence>
<comment type="similarity">
    <text evidence="1">Belongs to the EXO70 family.</text>
</comment>
<feature type="domain" description="Exocyst complex subunit Exo70 C-terminal" evidence="4">
    <location>
        <begin position="10"/>
        <end position="60"/>
    </location>
</feature>